<accession>A0AAV4QPM8</accession>
<proteinExistence type="predicted"/>
<dbReference type="EMBL" id="BPLR01006623">
    <property type="protein sequence ID" value="GIY11254.1"/>
    <property type="molecule type" value="Genomic_DNA"/>
</dbReference>
<sequence>MKTTQLQSGLERMFRSNSLDPKGVLKRVRRRTCAANGGVSWLSCQQWKLINLARIKASMTFRWSLISEFVRLRKGSCRVTKGLRKLQSSLVFFT</sequence>
<reference evidence="1 2" key="1">
    <citation type="submission" date="2021-06" db="EMBL/GenBank/DDBJ databases">
        <title>Caerostris extrusa draft genome.</title>
        <authorList>
            <person name="Kono N."/>
            <person name="Arakawa K."/>
        </authorList>
    </citation>
    <scope>NUCLEOTIDE SEQUENCE [LARGE SCALE GENOMIC DNA]</scope>
</reference>
<protein>
    <recommendedName>
        <fullName evidence="3">Ribosomal protein S14</fullName>
    </recommendedName>
</protein>
<evidence type="ECO:0000313" key="2">
    <source>
        <dbReference type="Proteomes" id="UP001054945"/>
    </source>
</evidence>
<name>A0AAV4QPM8_CAEEX</name>
<organism evidence="1 2">
    <name type="scientific">Caerostris extrusa</name>
    <name type="common">Bark spider</name>
    <name type="synonym">Caerostris bankana</name>
    <dbReference type="NCBI Taxonomy" id="172846"/>
    <lineage>
        <taxon>Eukaryota</taxon>
        <taxon>Metazoa</taxon>
        <taxon>Ecdysozoa</taxon>
        <taxon>Arthropoda</taxon>
        <taxon>Chelicerata</taxon>
        <taxon>Arachnida</taxon>
        <taxon>Araneae</taxon>
        <taxon>Araneomorphae</taxon>
        <taxon>Entelegynae</taxon>
        <taxon>Araneoidea</taxon>
        <taxon>Araneidae</taxon>
        <taxon>Caerostris</taxon>
    </lineage>
</organism>
<evidence type="ECO:0000313" key="1">
    <source>
        <dbReference type="EMBL" id="GIY11254.1"/>
    </source>
</evidence>
<keyword evidence="2" id="KW-1185">Reference proteome</keyword>
<gene>
    <name evidence="1" type="ORF">CEXT_252281</name>
</gene>
<evidence type="ECO:0008006" key="3">
    <source>
        <dbReference type="Google" id="ProtNLM"/>
    </source>
</evidence>
<comment type="caution">
    <text evidence="1">The sequence shown here is derived from an EMBL/GenBank/DDBJ whole genome shotgun (WGS) entry which is preliminary data.</text>
</comment>
<dbReference type="AlphaFoldDB" id="A0AAV4QPM8"/>
<dbReference type="Proteomes" id="UP001054945">
    <property type="component" value="Unassembled WGS sequence"/>
</dbReference>